<evidence type="ECO:0000256" key="1">
    <source>
        <dbReference type="ARBA" id="ARBA00006484"/>
    </source>
</evidence>
<comment type="caution">
    <text evidence="3">The sequence shown here is derived from an EMBL/GenBank/DDBJ whole genome shotgun (WGS) entry which is preliminary data.</text>
</comment>
<dbReference type="AlphaFoldDB" id="A0A941EYC8"/>
<dbReference type="Gene3D" id="3.40.50.720">
    <property type="entry name" value="NAD(P)-binding Rossmann-like Domain"/>
    <property type="match status" value="1"/>
</dbReference>
<dbReference type="EMBL" id="JAGSOG010000324">
    <property type="protein sequence ID" value="MBR7838743.1"/>
    <property type="molecule type" value="Genomic_DNA"/>
</dbReference>
<dbReference type="PANTHER" id="PTHR43639:SF1">
    <property type="entry name" value="SHORT-CHAIN DEHYDROGENASE_REDUCTASE FAMILY PROTEIN"/>
    <property type="match status" value="1"/>
</dbReference>
<comment type="similarity">
    <text evidence="1">Belongs to the short-chain dehydrogenases/reductases (SDR) family.</text>
</comment>
<dbReference type="PRINTS" id="PR00081">
    <property type="entry name" value="GDHRDH"/>
</dbReference>
<dbReference type="RefSeq" id="WP_212533194.1">
    <property type="nucleotide sequence ID" value="NZ_JAGSOG010000324.1"/>
</dbReference>
<dbReference type="PANTHER" id="PTHR43639">
    <property type="entry name" value="OXIDOREDUCTASE, SHORT-CHAIN DEHYDROGENASE/REDUCTASE FAMILY (AFU_ORTHOLOGUE AFUA_5G02870)"/>
    <property type="match status" value="1"/>
</dbReference>
<evidence type="ECO:0000256" key="2">
    <source>
        <dbReference type="ARBA" id="ARBA00023002"/>
    </source>
</evidence>
<dbReference type="FunFam" id="3.40.50.720:FF:000084">
    <property type="entry name" value="Short-chain dehydrogenase reductase"/>
    <property type="match status" value="1"/>
</dbReference>
<dbReference type="GO" id="GO:0016491">
    <property type="term" value="F:oxidoreductase activity"/>
    <property type="evidence" value="ECO:0007669"/>
    <property type="project" value="UniProtKB-KW"/>
</dbReference>
<keyword evidence="2" id="KW-0560">Oxidoreductase</keyword>
<dbReference type="PRINTS" id="PR00080">
    <property type="entry name" value="SDRFAMILY"/>
</dbReference>
<organism evidence="3 4">
    <name type="scientific">Actinospica durhamensis</name>
    <dbReference type="NCBI Taxonomy" id="1508375"/>
    <lineage>
        <taxon>Bacteria</taxon>
        <taxon>Bacillati</taxon>
        <taxon>Actinomycetota</taxon>
        <taxon>Actinomycetes</taxon>
        <taxon>Catenulisporales</taxon>
        <taxon>Actinospicaceae</taxon>
        <taxon>Actinospica</taxon>
    </lineage>
</organism>
<proteinExistence type="inferred from homology"/>
<dbReference type="InterPro" id="IPR036291">
    <property type="entry name" value="NAD(P)-bd_dom_sf"/>
</dbReference>
<gene>
    <name evidence="3" type="ORF">KDL01_36075</name>
</gene>
<dbReference type="SUPFAM" id="SSF51735">
    <property type="entry name" value="NAD(P)-binding Rossmann-fold domains"/>
    <property type="match status" value="1"/>
</dbReference>
<sequence>MELTGKTALVTGATGGIGGETAKLLAAAGAQVVVTGRDSARGAALVKAITEQGGAARFEAADLADPASLRALVEAAGEVDILVNNAALFPMGPTIAPDTGDGRGGFDTASFDAVFATNVRAPYQLVAAFAPGMVARGSGAIVNVSTMAARIGMAGLPVYSATKAALESLTRTWAAELSPSGVRVNTVAPGPTRTDMVLATMGEEGAGQVGATTLLGRLADPKEIAQVIVFLASDRAAYLTGATVAADGGRTAV</sequence>
<accession>A0A941EYC8</accession>
<dbReference type="InterPro" id="IPR002347">
    <property type="entry name" value="SDR_fam"/>
</dbReference>
<dbReference type="Pfam" id="PF13561">
    <property type="entry name" value="adh_short_C2"/>
    <property type="match status" value="1"/>
</dbReference>
<evidence type="ECO:0000313" key="3">
    <source>
        <dbReference type="EMBL" id="MBR7838743.1"/>
    </source>
</evidence>
<dbReference type="Proteomes" id="UP000675781">
    <property type="component" value="Unassembled WGS sequence"/>
</dbReference>
<name>A0A941EYC8_9ACTN</name>
<keyword evidence="4" id="KW-1185">Reference proteome</keyword>
<reference evidence="3" key="1">
    <citation type="submission" date="2021-04" db="EMBL/GenBank/DDBJ databases">
        <title>Genome based classification of Actinospica acidithermotolerans sp. nov., an actinobacterium isolated from an Indonesian hot spring.</title>
        <authorList>
            <person name="Kusuma A.B."/>
            <person name="Putra K.E."/>
            <person name="Nafisah S."/>
            <person name="Loh J."/>
            <person name="Nouioui I."/>
            <person name="Goodfellow M."/>
        </authorList>
    </citation>
    <scope>NUCLEOTIDE SEQUENCE</scope>
    <source>
        <strain evidence="3">CSCA 57</strain>
    </source>
</reference>
<evidence type="ECO:0000313" key="4">
    <source>
        <dbReference type="Proteomes" id="UP000675781"/>
    </source>
</evidence>
<dbReference type="CDD" id="cd05233">
    <property type="entry name" value="SDR_c"/>
    <property type="match status" value="1"/>
</dbReference>
<protein>
    <submittedName>
        <fullName evidence="3">SDR family oxidoreductase</fullName>
    </submittedName>
</protein>